<keyword evidence="2" id="KW-0472">Membrane</keyword>
<dbReference type="EMBL" id="SDEE01000398">
    <property type="protein sequence ID" value="RXW16819.1"/>
    <property type="molecule type" value="Genomic_DNA"/>
</dbReference>
<comment type="caution">
    <text evidence="4">The sequence shown here is derived from an EMBL/GenBank/DDBJ whole genome shotgun (WGS) entry which is preliminary data.</text>
</comment>
<feature type="transmembrane region" description="Helical" evidence="2">
    <location>
        <begin position="12"/>
        <end position="32"/>
    </location>
</feature>
<dbReference type="AlphaFoldDB" id="A0A4Q2DBS0"/>
<feature type="transmembrane region" description="Helical" evidence="2">
    <location>
        <begin position="88"/>
        <end position="112"/>
    </location>
</feature>
<dbReference type="Proteomes" id="UP000290288">
    <property type="component" value="Unassembled WGS sequence"/>
</dbReference>
<feature type="transmembrane region" description="Helical" evidence="2">
    <location>
        <begin position="202"/>
        <end position="230"/>
    </location>
</feature>
<keyword evidence="5" id="KW-1185">Reference proteome</keyword>
<evidence type="ECO:0000313" key="5">
    <source>
        <dbReference type="Proteomes" id="UP000290288"/>
    </source>
</evidence>
<keyword evidence="2" id="KW-0812">Transmembrane</keyword>
<feature type="domain" description="DUF6534" evidence="3">
    <location>
        <begin position="172"/>
        <end position="286"/>
    </location>
</feature>
<proteinExistence type="predicted"/>
<evidence type="ECO:0000259" key="3">
    <source>
        <dbReference type="Pfam" id="PF20152"/>
    </source>
</evidence>
<dbReference type="PANTHER" id="PTHR40465">
    <property type="entry name" value="CHROMOSOME 1, WHOLE GENOME SHOTGUN SEQUENCE"/>
    <property type="match status" value="1"/>
</dbReference>
<sequence>MAWVLTGFSSDSVGPILVGALFSYFCLGAYFVQLSQYLLNPVVNEKRVIHVLVALVALAEIGSTIIMSENAWRVLCQADFDPALVFVLSNWSTSAPIFYGFVALLVQCFFAWKIWSLAKKWMRIVLPAVIAALSLMQFSACIALTIQFAQIQRDSSKWGLLETTVIVQRAGSLACDALITATMVGILWSYKMESDLRSTQKLLNGLIINTLENGLITTLFVALNLAFYLWHPKDYLNQAFQQAVGRLYVQLAAKLSLRVGQILISDSVSPFRRYANVLMASLNGRVRRQQQRAHMSVIRNETGDVDGRSNGCKKRLNWFKPSREVEEAGVGDELKPPAAEGSPSPPKVQA</sequence>
<dbReference type="InterPro" id="IPR045339">
    <property type="entry name" value="DUF6534"/>
</dbReference>
<reference evidence="4 5" key="1">
    <citation type="submission" date="2019-01" db="EMBL/GenBank/DDBJ databases">
        <title>Draft genome sequence of Psathyrella aberdarensis IHI B618.</title>
        <authorList>
            <person name="Buettner E."/>
            <person name="Kellner H."/>
        </authorList>
    </citation>
    <scope>NUCLEOTIDE SEQUENCE [LARGE SCALE GENOMIC DNA]</scope>
    <source>
        <strain evidence="4 5">IHI B618</strain>
    </source>
</reference>
<keyword evidence="2" id="KW-1133">Transmembrane helix</keyword>
<dbReference type="OrthoDB" id="3262409at2759"/>
<feature type="transmembrane region" description="Helical" evidence="2">
    <location>
        <begin position="124"/>
        <end position="146"/>
    </location>
</feature>
<dbReference type="Pfam" id="PF20152">
    <property type="entry name" value="DUF6534"/>
    <property type="match status" value="1"/>
</dbReference>
<evidence type="ECO:0000256" key="2">
    <source>
        <dbReference type="SAM" id="Phobius"/>
    </source>
</evidence>
<dbReference type="PANTHER" id="PTHR40465:SF1">
    <property type="entry name" value="DUF6534 DOMAIN-CONTAINING PROTEIN"/>
    <property type="match status" value="1"/>
</dbReference>
<feature type="region of interest" description="Disordered" evidence="1">
    <location>
        <begin position="324"/>
        <end position="350"/>
    </location>
</feature>
<protein>
    <recommendedName>
        <fullName evidence="3">DUF6534 domain-containing protein</fullName>
    </recommendedName>
</protein>
<accession>A0A4Q2DBS0</accession>
<gene>
    <name evidence="4" type="ORF">EST38_g9036</name>
</gene>
<feature type="transmembrane region" description="Helical" evidence="2">
    <location>
        <begin position="48"/>
        <end position="68"/>
    </location>
</feature>
<evidence type="ECO:0000313" key="4">
    <source>
        <dbReference type="EMBL" id="RXW16819.1"/>
    </source>
</evidence>
<dbReference type="STRING" id="2316362.A0A4Q2DBS0"/>
<organism evidence="4 5">
    <name type="scientific">Candolleomyces aberdarensis</name>
    <dbReference type="NCBI Taxonomy" id="2316362"/>
    <lineage>
        <taxon>Eukaryota</taxon>
        <taxon>Fungi</taxon>
        <taxon>Dikarya</taxon>
        <taxon>Basidiomycota</taxon>
        <taxon>Agaricomycotina</taxon>
        <taxon>Agaricomycetes</taxon>
        <taxon>Agaricomycetidae</taxon>
        <taxon>Agaricales</taxon>
        <taxon>Agaricineae</taxon>
        <taxon>Psathyrellaceae</taxon>
        <taxon>Candolleomyces</taxon>
    </lineage>
</organism>
<evidence type="ECO:0000256" key="1">
    <source>
        <dbReference type="SAM" id="MobiDB-lite"/>
    </source>
</evidence>
<name>A0A4Q2DBS0_9AGAR</name>
<feature type="transmembrane region" description="Helical" evidence="2">
    <location>
        <begin position="166"/>
        <end position="190"/>
    </location>
</feature>